<dbReference type="AlphaFoldDB" id="A0A4Q2DJD3"/>
<sequence length="51" mass="6017">MKAADDADKGSIDAPLIRRIDQPMLGKLLDKLEMPDLRLLRLEEYIWDRDY</sequence>
<protein>
    <submittedName>
        <fullName evidence="1">Uncharacterized protein</fullName>
    </submittedName>
</protein>
<keyword evidence="2" id="KW-1185">Reference proteome</keyword>
<comment type="caution">
    <text evidence="1">The sequence shown here is derived from an EMBL/GenBank/DDBJ whole genome shotgun (WGS) entry which is preliminary data.</text>
</comment>
<accession>A0A4Q2DJD3</accession>
<organism evidence="1 2">
    <name type="scientific">Candolleomyces aberdarensis</name>
    <dbReference type="NCBI Taxonomy" id="2316362"/>
    <lineage>
        <taxon>Eukaryota</taxon>
        <taxon>Fungi</taxon>
        <taxon>Dikarya</taxon>
        <taxon>Basidiomycota</taxon>
        <taxon>Agaricomycotina</taxon>
        <taxon>Agaricomycetes</taxon>
        <taxon>Agaricomycetidae</taxon>
        <taxon>Agaricales</taxon>
        <taxon>Agaricineae</taxon>
        <taxon>Psathyrellaceae</taxon>
        <taxon>Candolleomyces</taxon>
    </lineage>
</organism>
<proteinExistence type="predicted"/>
<evidence type="ECO:0000313" key="1">
    <source>
        <dbReference type="EMBL" id="RXW19939.1"/>
    </source>
</evidence>
<dbReference type="EMBL" id="SDEE01000175">
    <property type="protein sequence ID" value="RXW19939.1"/>
    <property type="molecule type" value="Genomic_DNA"/>
</dbReference>
<dbReference type="Proteomes" id="UP000290288">
    <property type="component" value="Unassembled WGS sequence"/>
</dbReference>
<evidence type="ECO:0000313" key="2">
    <source>
        <dbReference type="Proteomes" id="UP000290288"/>
    </source>
</evidence>
<reference evidence="1 2" key="1">
    <citation type="submission" date="2019-01" db="EMBL/GenBank/DDBJ databases">
        <title>Draft genome sequence of Psathyrella aberdarensis IHI B618.</title>
        <authorList>
            <person name="Buettner E."/>
            <person name="Kellner H."/>
        </authorList>
    </citation>
    <scope>NUCLEOTIDE SEQUENCE [LARGE SCALE GENOMIC DNA]</scope>
    <source>
        <strain evidence="1 2">IHI B618</strain>
    </source>
</reference>
<gene>
    <name evidence="1" type="ORF">EST38_g5902</name>
</gene>
<name>A0A4Q2DJD3_9AGAR</name>